<dbReference type="PANTHER" id="PTHR40517:SF1">
    <property type="entry name" value="METAL-DEPENDENT PHOSPHOHYDROLASE, HD SUPERFAMILY-RELATED"/>
    <property type="match status" value="1"/>
</dbReference>
<dbReference type="SUPFAM" id="SSF109604">
    <property type="entry name" value="HD-domain/PDEase-like"/>
    <property type="match status" value="1"/>
</dbReference>
<evidence type="ECO:0000313" key="2">
    <source>
        <dbReference type="EMBL" id="MBN7773420.1"/>
    </source>
</evidence>
<keyword evidence="3" id="KW-1185">Reference proteome</keyword>
<dbReference type="EMBL" id="JAFJZZ010000003">
    <property type="protein sequence ID" value="MBN7773420.1"/>
    <property type="molecule type" value="Genomic_DNA"/>
</dbReference>
<dbReference type="InterPro" id="IPR003607">
    <property type="entry name" value="HD/PDEase_dom"/>
</dbReference>
<name>A0A939D980_CLOAM</name>
<dbReference type="RefSeq" id="WP_206582264.1">
    <property type="nucleotide sequence ID" value="NZ_JAFJZZ010000003.1"/>
</dbReference>
<dbReference type="InterPro" id="IPR006674">
    <property type="entry name" value="HD_domain"/>
</dbReference>
<protein>
    <submittedName>
        <fullName evidence="2">HD domain-containing protein</fullName>
    </submittedName>
</protein>
<dbReference type="SMART" id="SM00471">
    <property type="entry name" value="HDc"/>
    <property type="match status" value="1"/>
</dbReference>
<evidence type="ECO:0000259" key="1">
    <source>
        <dbReference type="SMART" id="SM00471"/>
    </source>
</evidence>
<gene>
    <name evidence="2" type="ORF">JYB65_08600</name>
</gene>
<accession>A0A939D980</accession>
<dbReference type="InterPro" id="IPR039967">
    <property type="entry name" value="MJ1020-like"/>
</dbReference>
<comment type="caution">
    <text evidence="2">The sequence shown here is derived from an EMBL/GenBank/DDBJ whole genome shotgun (WGS) entry which is preliminary data.</text>
</comment>
<reference evidence="2" key="1">
    <citation type="submission" date="2021-02" db="EMBL/GenBank/DDBJ databases">
        <title>Abyssanaerobacter marinus gen.nov., sp., nov, anaerobic bacterium isolated from the Onnuri vent field of Indian Ocean and suggestion of Mogibacteriaceae fam. nov., and proposal of reclassification of ambiguous this family's genus member.</title>
        <authorList>
            <person name="Kim Y.J."/>
            <person name="Yang J.-A."/>
        </authorList>
    </citation>
    <scope>NUCLEOTIDE SEQUENCE</scope>
    <source>
        <strain evidence="2">DSM 2634</strain>
    </source>
</reference>
<organism evidence="2 3">
    <name type="scientific">Clostridium aminobutyricum</name>
    <dbReference type="NCBI Taxonomy" id="33953"/>
    <lineage>
        <taxon>Bacteria</taxon>
        <taxon>Bacillati</taxon>
        <taxon>Bacillota</taxon>
        <taxon>Clostridia</taxon>
        <taxon>Eubacteriales</taxon>
        <taxon>Clostridiaceae</taxon>
        <taxon>Clostridium</taxon>
    </lineage>
</organism>
<dbReference type="AlphaFoldDB" id="A0A939D980"/>
<proteinExistence type="predicted"/>
<dbReference type="CDD" id="cd00077">
    <property type="entry name" value="HDc"/>
    <property type="match status" value="1"/>
</dbReference>
<evidence type="ECO:0000313" key="3">
    <source>
        <dbReference type="Proteomes" id="UP000664545"/>
    </source>
</evidence>
<feature type="domain" description="HD/PDEase" evidence="1">
    <location>
        <begin position="33"/>
        <end position="148"/>
    </location>
</feature>
<dbReference type="Proteomes" id="UP000664545">
    <property type="component" value="Unassembled WGS sequence"/>
</dbReference>
<dbReference type="PANTHER" id="PTHR40517">
    <property type="entry name" value="METAL-DEPENDENT PHOSPHOHYDROLASE, HD SUPERFAMILY-RELATED"/>
    <property type="match status" value="1"/>
</dbReference>
<dbReference type="Pfam" id="PF01966">
    <property type="entry name" value="HD"/>
    <property type="match status" value="1"/>
</dbReference>
<sequence length="227" mass="25471">MEKKRISYEDIKNSVEISTYIKRGNDLLGAIGFTEHGFAHAGKVAQRAADILTVLGYDERTIELAKIAGHMHDIGNCINRNDHAQSGAIMAFRILDRMQVDAEEIATIIGAIGNHDEGTGVAFSPISAALILADKSDVRRSRVRYKNRNEEKLSEDIHDRVNYAVHHSRLTVNPESKCILLELEIDTAISVVMEYFEIFLSRMVMCRNAAKFLGLSFELNINNIRLL</sequence>
<dbReference type="Gene3D" id="1.10.3210.10">
    <property type="entry name" value="Hypothetical protein af1432"/>
    <property type="match status" value="1"/>
</dbReference>